<feature type="transmembrane region" description="Helical" evidence="9">
    <location>
        <begin position="385"/>
        <end position="414"/>
    </location>
</feature>
<dbReference type="NCBIfam" id="TIGR00836">
    <property type="entry name" value="amt"/>
    <property type="match status" value="1"/>
</dbReference>
<feature type="transmembrane region" description="Helical" evidence="9">
    <location>
        <begin position="259"/>
        <end position="279"/>
    </location>
</feature>
<comment type="subcellular location">
    <subcellularLocation>
        <location evidence="9">Cell membrane</location>
        <topology evidence="9">Multi-pass membrane protein</topology>
    </subcellularLocation>
    <subcellularLocation>
        <location evidence="1">Membrane</location>
        <topology evidence="1">Multi-pass membrane protein</topology>
    </subcellularLocation>
</comment>
<dbReference type="InterPro" id="IPR024041">
    <property type="entry name" value="NH4_transpt_AmtB-like_dom"/>
</dbReference>
<feature type="transmembrane region" description="Helical" evidence="9">
    <location>
        <begin position="68"/>
        <end position="88"/>
    </location>
</feature>
<keyword evidence="5 9" id="KW-1133">Transmembrane helix</keyword>
<protein>
    <recommendedName>
        <fullName evidence="8 9">Ammonium transporter</fullName>
    </recommendedName>
</protein>
<comment type="caution">
    <text evidence="12">The sequence shown here is derived from an EMBL/GenBank/DDBJ whole genome shotgun (WGS) entry which is preliminary data.</text>
</comment>
<evidence type="ECO:0000256" key="4">
    <source>
        <dbReference type="ARBA" id="ARBA00022692"/>
    </source>
</evidence>
<feature type="domain" description="Ammonium transporter AmtB-like" evidence="11">
    <location>
        <begin position="43"/>
        <end position="437"/>
    </location>
</feature>
<evidence type="ECO:0000256" key="9">
    <source>
        <dbReference type="RuleBase" id="RU362002"/>
    </source>
</evidence>
<evidence type="ECO:0000256" key="10">
    <source>
        <dbReference type="SAM" id="SignalP"/>
    </source>
</evidence>
<dbReference type="Proteomes" id="UP000559117">
    <property type="component" value="Unassembled WGS sequence"/>
</dbReference>
<dbReference type="PROSITE" id="PS01219">
    <property type="entry name" value="AMMONIUM_TRANSP"/>
    <property type="match status" value="1"/>
</dbReference>
<dbReference type="SUPFAM" id="SSF111352">
    <property type="entry name" value="Ammonium transporter"/>
    <property type="match status" value="1"/>
</dbReference>
<dbReference type="InterPro" id="IPR029020">
    <property type="entry name" value="Ammonium/urea_transptr"/>
</dbReference>
<keyword evidence="3 9" id="KW-0813">Transport</keyword>
<feature type="chain" id="PRO_5032875880" description="Ammonium transporter" evidence="10">
    <location>
        <begin position="25"/>
        <end position="440"/>
    </location>
</feature>
<dbReference type="GO" id="GO:0008519">
    <property type="term" value="F:ammonium channel activity"/>
    <property type="evidence" value="ECO:0007669"/>
    <property type="project" value="InterPro"/>
</dbReference>
<evidence type="ECO:0000256" key="6">
    <source>
        <dbReference type="ARBA" id="ARBA00023136"/>
    </source>
</evidence>
<keyword evidence="13" id="KW-1185">Reference proteome</keyword>
<evidence type="ECO:0000256" key="3">
    <source>
        <dbReference type="ARBA" id="ARBA00022448"/>
    </source>
</evidence>
<feature type="transmembrane region" description="Helical" evidence="9">
    <location>
        <begin position="40"/>
        <end position="61"/>
    </location>
</feature>
<evidence type="ECO:0000259" key="11">
    <source>
        <dbReference type="Pfam" id="PF00909"/>
    </source>
</evidence>
<dbReference type="GO" id="GO:0005886">
    <property type="term" value="C:plasma membrane"/>
    <property type="evidence" value="ECO:0007669"/>
    <property type="project" value="UniProtKB-SubCell"/>
</dbReference>
<keyword evidence="6 9" id="KW-0472">Membrane</keyword>
<feature type="transmembrane region" description="Helical" evidence="9">
    <location>
        <begin position="346"/>
        <end position="365"/>
    </location>
</feature>
<evidence type="ECO:0000256" key="8">
    <source>
        <dbReference type="ARBA" id="ARBA00050025"/>
    </source>
</evidence>
<feature type="transmembrane region" description="Helical" evidence="9">
    <location>
        <begin position="131"/>
        <end position="151"/>
    </location>
</feature>
<dbReference type="AlphaFoldDB" id="A0A840UVC4"/>
<feature type="transmembrane region" description="Helical" evidence="9">
    <location>
        <begin position="193"/>
        <end position="214"/>
    </location>
</feature>
<evidence type="ECO:0000313" key="12">
    <source>
        <dbReference type="EMBL" id="MBB5336853.1"/>
    </source>
</evidence>
<dbReference type="InterPro" id="IPR001905">
    <property type="entry name" value="Ammonium_transpt"/>
</dbReference>
<proteinExistence type="inferred from homology"/>
<keyword evidence="4 9" id="KW-0812">Transmembrane</keyword>
<feature type="signal peptide" evidence="10">
    <location>
        <begin position="1"/>
        <end position="24"/>
    </location>
</feature>
<gene>
    <name evidence="12" type="ORF">HNR32_002008</name>
</gene>
<feature type="transmembrane region" description="Helical" evidence="9">
    <location>
        <begin position="158"/>
        <end position="181"/>
    </location>
</feature>
<feature type="transmembrane region" description="Helical" evidence="9">
    <location>
        <begin position="313"/>
        <end position="334"/>
    </location>
</feature>
<dbReference type="EMBL" id="JACHFH010000026">
    <property type="protein sequence ID" value="MBB5336853.1"/>
    <property type="molecule type" value="Genomic_DNA"/>
</dbReference>
<evidence type="ECO:0000256" key="5">
    <source>
        <dbReference type="ARBA" id="ARBA00022989"/>
    </source>
</evidence>
<keyword evidence="7 9" id="KW-0924">Ammonia transport</keyword>
<organism evidence="12 13">
    <name type="scientific">Pectinatus brassicae</name>
    <dbReference type="NCBI Taxonomy" id="862415"/>
    <lineage>
        <taxon>Bacteria</taxon>
        <taxon>Bacillati</taxon>
        <taxon>Bacillota</taxon>
        <taxon>Negativicutes</taxon>
        <taxon>Selenomonadales</taxon>
        <taxon>Selenomonadaceae</taxon>
        <taxon>Pectinatus</taxon>
    </lineage>
</organism>
<dbReference type="PANTHER" id="PTHR43029">
    <property type="entry name" value="AMMONIUM TRANSPORTER MEP2"/>
    <property type="match status" value="1"/>
</dbReference>
<evidence type="ECO:0000313" key="13">
    <source>
        <dbReference type="Proteomes" id="UP000559117"/>
    </source>
</evidence>
<reference evidence="12 13" key="1">
    <citation type="submission" date="2020-08" db="EMBL/GenBank/DDBJ databases">
        <title>Genomic Encyclopedia of Type Strains, Phase IV (KMG-IV): sequencing the most valuable type-strain genomes for metagenomic binning, comparative biology and taxonomic classification.</title>
        <authorList>
            <person name="Goeker M."/>
        </authorList>
    </citation>
    <scope>NUCLEOTIDE SEQUENCE [LARGE SCALE GENOMIC DNA]</scope>
    <source>
        <strain evidence="12 13">DSM 24661</strain>
    </source>
</reference>
<dbReference type="InterPro" id="IPR018047">
    <property type="entry name" value="Ammonium_transpt_CS"/>
</dbReference>
<keyword evidence="10" id="KW-0732">Signal</keyword>
<dbReference type="Gene3D" id="1.10.3430.10">
    <property type="entry name" value="Ammonium transporter AmtB like domains"/>
    <property type="match status" value="1"/>
</dbReference>
<dbReference type="Pfam" id="PF00909">
    <property type="entry name" value="Ammonium_transp"/>
    <property type="match status" value="1"/>
</dbReference>
<feature type="transmembrane region" description="Helical" evidence="9">
    <location>
        <begin position="288"/>
        <end position="307"/>
    </location>
</feature>
<dbReference type="PANTHER" id="PTHR43029:SF10">
    <property type="entry name" value="AMMONIUM TRANSPORTER MEP2"/>
    <property type="match status" value="1"/>
</dbReference>
<evidence type="ECO:0000256" key="1">
    <source>
        <dbReference type="ARBA" id="ARBA00004141"/>
    </source>
</evidence>
<feature type="transmembrane region" description="Helical" evidence="9">
    <location>
        <begin position="226"/>
        <end position="247"/>
    </location>
</feature>
<evidence type="ECO:0000256" key="7">
    <source>
        <dbReference type="ARBA" id="ARBA00023177"/>
    </source>
</evidence>
<dbReference type="RefSeq" id="WP_183862168.1">
    <property type="nucleotide sequence ID" value="NZ_JACHFH010000026.1"/>
</dbReference>
<name>A0A840UVC4_9FIRM</name>
<sequence length="440" mass="46430">MFKKFGNILLLSAIIMLMPTIAMAAGEQPASTINYADVGYVAFAALMVFFMTPALGFFYGGMVRKKNLLNTIMMSFIATGLIAVQWVLWGYSLSFGPDISGIIGNLQWAGFNGVGLTPFADYTPTIPHMEFALFQMMFAVITPAIISGSIAERMNFSAYAIFIVLWATFVYDPLCHMVWGIGGVIRNLGALDFAGGTVIHISSGVSGLVASYIVGKRYGFGQASFVPNNLPYVLLGGAVLWIGWFGFNSGCALGANELMVLAFTNTGVASAAAVVTWAIMDKIVFGKCTLMGVVTSALAGLVGITPAAGFVEIWAALAIGVIVSIVCFISVTYVKKAMGYDDSLDAFGVHGVGGICGAILTGVFSTTAVNEAGANGLLYGNPHQVLIQIIGVVVSICVSAIVTTILLKVIGIFIKLRVSKSVEKAGLDYSQHGESPYCHL</sequence>
<comment type="similarity">
    <text evidence="2 9">Belongs to the ammonia transporter channel (TC 1.A.11.2) family.</text>
</comment>
<evidence type="ECO:0000256" key="2">
    <source>
        <dbReference type="ARBA" id="ARBA00005887"/>
    </source>
</evidence>
<accession>A0A840UVC4</accession>